<gene>
    <name evidence="6" type="ORF">HK103_002183</name>
</gene>
<evidence type="ECO:0000313" key="6">
    <source>
        <dbReference type="EMBL" id="KAJ3251728.1"/>
    </source>
</evidence>
<keyword evidence="7" id="KW-1185">Reference proteome</keyword>
<dbReference type="EMBL" id="JADGKB010000170">
    <property type="protein sequence ID" value="KAJ3251728.1"/>
    <property type="molecule type" value="Genomic_DNA"/>
</dbReference>
<reference evidence="6" key="1">
    <citation type="submission" date="2020-05" db="EMBL/GenBank/DDBJ databases">
        <title>Phylogenomic resolution of chytrid fungi.</title>
        <authorList>
            <person name="Stajich J.E."/>
            <person name="Amses K."/>
            <person name="Simmons R."/>
            <person name="Seto K."/>
            <person name="Myers J."/>
            <person name="Bonds A."/>
            <person name="Quandt C.A."/>
            <person name="Barry K."/>
            <person name="Liu P."/>
            <person name="Grigoriev I."/>
            <person name="Longcore J.E."/>
            <person name="James T.Y."/>
        </authorList>
    </citation>
    <scope>NUCLEOTIDE SEQUENCE</scope>
    <source>
        <strain evidence="6">PLAUS21</strain>
    </source>
</reference>
<dbReference type="Pfam" id="PF04930">
    <property type="entry name" value="FUN14"/>
    <property type="match status" value="1"/>
</dbReference>
<dbReference type="Proteomes" id="UP001210925">
    <property type="component" value="Unassembled WGS sequence"/>
</dbReference>
<dbReference type="InterPro" id="IPR007014">
    <property type="entry name" value="FUN14"/>
</dbReference>
<comment type="subcellular location">
    <subcellularLocation>
        <location evidence="1">Membrane</location>
    </subcellularLocation>
</comment>
<accession>A0AAD5UDB2</accession>
<evidence type="ECO:0000256" key="3">
    <source>
        <dbReference type="ARBA" id="ARBA00022692"/>
    </source>
</evidence>
<name>A0AAD5UDB2_9FUNG</name>
<keyword evidence="5" id="KW-0472">Membrane</keyword>
<evidence type="ECO:0000256" key="5">
    <source>
        <dbReference type="ARBA" id="ARBA00023136"/>
    </source>
</evidence>
<dbReference type="PANTHER" id="PTHR21346">
    <property type="entry name" value="FUN14 DOMAIN CONTAINING"/>
    <property type="match status" value="1"/>
</dbReference>
<dbReference type="PANTHER" id="PTHR21346:SF10">
    <property type="entry name" value="TRANSMEMBRANE PROTEIN"/>
    <property type="match status" value="1"/>
</dbReference>
<evidence type="ECO:0008006" key="8">
    <source>
        <dbReference type="Google" id="ProtNLM"/>
    </source>
</evidence>
<organism evidence="6 7">
    <name type="scientific">Boothiomyces macroporosus</name>
    <dbReference type="NCBI Taxonomy" id="261099"/>
    <lineage>
        <taxon>Eukaryota</taxon>
        <taxon>Fungi</taxon>
        <taxon>Fungi incertae sedis</taxon>
        <taxon>Chytridiomycota</taxon>
        <taxon>Chytridiomycota incertae sedis</taxon>
        <taxon>Chytridiomycetes</taxon>
        <taxon>Rhizophydiales</taxon>
        <taxon>Terramycetaceae</taxon>
        <taxon>Boothiomyces</taxon>
    </lineage>
</organism>
<dbReference type="GO" id="GO:0016020">
    <property type="term" value="C:membrane"/>
    <property type="evidence" value="ECO:0007669"/>
    <property type="project" value="UniProtKB-SubCell"/>
</dbReference>
<comment type="similarity">
    <text evidence="2">Belongs to the FUN14 family.</text>
</comment>
<comment type="caution">
    <text evidence="6">The sequence shown here is derived from an EMBL/GenBank/DDBJ whole genome shotgun (WGS) entry which is preliminary data.</text>
</comment>
<evidence type="ECO:0000256" key="2">
    <source>
        <dbReference type="ARBA" id="ARBA00009160"/>
    </source>
</evidence>
<sequence>MFGFTFFAQKPQPEIKKEPQSFAEVFNIDLDKPITLDLKEFQKDFQSGMDGPIELKDLGIASVFGGSAGFALKRLTRTAAFFVGLAATGIQGLAYSDIIRINWPKVEQLMVTHFDQNGDGKFDQDDITFGVSKVMRKLGSDFPTASGFATSFWLGYRYG</sequence>
<proteinExistence type="inferred from homology"/>
<protein>
    <recommendedName>
        <fullName evidence="8">EF-hand domain-containing protein</fullName>
    </recommendedName>
</protein>
<evidence type="ECO:0000313" key="7">
    <source>
        <dbReference type="Proteomes" id="UP001210925"/>
    </source>
</evidence>
<evidence type="ECO:0000256" key="1">
    <source>
        <dbReference type="ARBA" id="ARBA00004370"/>
    </source>
</evidence>
<keyword evidence="3" id="KW-0812">Transmembrane</keyword>
<keyword evidence="4" id="KW-1133">Transmembrane helix</keyword>
<evidence type="ECO:0000256" key="4">
    <source>
        <dbReference type="ARBA" id="ARBA00022989"/>
    </source>
</evidence>
<dbReference type="AlphaFoldDB" id="A0AAD5UDB2"/>